<evidence type="ECO:0000313" key="1">
    <source>
        <dbReference type="EnsemblPlants" id="TuG1812G0200000590.01.T01.cds283506"/>
    </source>
</evidence>
<reference evidence="1" key="3">
    <citation type="submission" date="2022-06" db="UniProtKB">
        <authorList>
            <consortium name="EnsemblPlants"/>
        </authorList>
    </citation>
    <scope>IDENTIFICATION</scope>
</reference>
<reference evidence="2" key="1">
    <citation type="journal article" date="2013" name="Nature">
        <title>Draft genome of the wheat A-genome progenitor Triticum urartu.</title>
        <authorList>
            <person name="Ling H.Q."/>
            <person name="Zhao S."/>
            <person name="Liu D."/>
            <person name="Wang J."/>
            <person name="Sun H."/>
            <person name="Zhang C."/>
            <person name="Fan H."/>
            <person name="Li D."/>
            <person name="Dong L."/>
            <person name="Tao Y."/>
            <person name="Gao C."/>
            <person name="Wu H."/>
            <person name="Li Y."/>
            <person name="Cui Y."/>
            <person name="Guo X."/>
            <person name="Zheng S."/>
            <person name="Wang B."/>
            <person name="Yu K."/>
            <person name="Liang Q."/>
            <person name="Yang W."/>
            <person name="Lou X."/>
            <person name="Chen J."/>
            <person name="Feng M."/>
            <person name="Jian J."/>
            <person name="Zhang X."/>
            <person name="Luo G."/>
            <person name="Jiang Y."/>
            <person name="Liu J."/>
            <person name="Wang Z."/>
            <person name="Sha Y."/>
            <person name="Zhang B."/>
            <person name="Wu H."/>
            <person name="Tang D."/>
            <person name="Shen Q."/>
            <person name="Xue P."/>
            <person name="Zou S."/>
            <person name="Wang X."/>
            <person name="Liu X."/>
            <person name="Wang F."/>
            <person name="Yang Y."/>
            <person name="An X."/>
            <person name="Dong Z."/>
            <person name="Zhang K."/>
            <person name="Zhang X."/>
            <person name="Luo M.C."/>
            <person name="Dvorak J."/>
            <person name="Tong Y."/>
            <person name="Wang J."/>
            <person name="Yang H."/>
            <person name="Li Z."/>
            <person name="Wang D."/>
            <person name="Zhang A."/>
            <person name="Wang J."/>
        </authorList>
    </citation>
    <scope>NUCLEOTIDE SEQUENCE</scope>
    <source>
        <strain evidence="2">cv. G1812</strain>
    </source>
</reference>
<reference evidence="1" key="2">
    <citation type="submission" date="2018-03" db="EMBL/GenBank/DDBJ databases">
        <title>The Triticum urartu genome reveals the dynamic nature of wheat genome evolution.</title>
        <authorList>
            <person name="Ling H."/>
            <person name="Ma B."/>
            <person name="Shi X."/>
            <person name="Liu H."/>
            <person name="Dong L."/>
            <person name="Sun H."/>
            <person name="Cao Y."/>
            <person name="Gao Q."/>
            <person name="Zheng S."/>
            <person name="Li Y."/>
            <person name="Yu Y."/>
            <person name="Du H."/>
            <person name="Qi M."/>
            <person name="Li Y."/>
            <person name="Yu H."/>
            <person name="Cui Y."/>
            <person name="Wang N."/>
            <person name="Chen C."/>
            <person name="Wu H."/>
            <person name="Zhao Y."/>
            <person name="Zhang J."/>
            <person name="Li Y."/>
            <person name="Zhou W."/>
            <person name="Zhang B."/>
            <person name="Hu W."/>
            <person name="Eijk M."/>
            <person name="Tang J."/>
            <person name="Witsenboer H."/>
            <person name="Zhao S."/>
            <person name="Li Z."/>
            <person name="Zhang A."/>
            <person name="Wang D."/>
            <person name="Liang C."/>
        </authorList>
    </citation>
    <scope>NUCLEOTIDE SEQUENCE [LARGE SCALE GENOMIC DNA]</scope>
    <source>
        <strain evidence="1">cv. G1812</strain>
    </source>
</reference>
<dbReference type="AlphaFoldDB" id="A0A8R7P9G3"/>
<keyword evidence="2" id="KW-1185">Reference proteome</keyword>
<accession>A0A8R7P9G3</accession>
<name>A0A8R7P9G3_TRIUA</name>
<organism evidence="1 2">
    <name type="scientific">Triticum urartu</name>
    <name type="common">Red wild einkorn</name>
    <name type="synonym">Crithodium urartu</name>
    <dbReference type="NCBI Taxonomy" id="4572"/>
    <lineage>
        <taxon>Eukaryota</taxon>
        <taxon>Viridiplantae</taxon>
        <taxon>Streptophyta</taxon>
        <taxon>Embryophyta</taxon>
        <taxon>Tracheophyta</taxon>
        <taxon>Spermatophyta</taxon>
        <taxon>Magnoliopsida</taxon>
        <taxon>Liliopsida</taxon>
        <taxon>Poales</taxon>
        <taxon>Poaceae</taxon>
        <taxon>BOP clade</taxon>
        <taxon>Pooideae</taxon>
        <taxon>Triticodae</taxon>
        <taxon>Triticeae</taxon>
        <taxon>Triticinae</taxon>
        <taxon>Triticum</taxon>
    </lineage>
</organism>
<proteinExistence type="predicted"/>
<dbReference type="Gramene" id="TuG1812G0200000590.01.T01">
    <property type="protein sequence ID" value="TuG1812G0200000590.01.T01.cds283506"/>
    <property type="gene ID" value="TuG1812G0200000590.01"/>
</dbReference>
<dbReference type="EnsemblPlants" id="TuG1812G0200000590.01.T01">
    <property type="protein sequence ID" value="TuG1812G0200000590.01.T01.cds283506"/>
    <property type="gene ID" value="TuG1812G0200000590.01"/>
</dbReference>
<protein>
    <submittedName>
        <fullName evidence="1">Uncharacterized protein</fullName>
    </submittedName>
</protein>
<dbReference type="Proteomes" id="UP000015106">
    <property type="component" value="Chromosome 2"/>
</dbReference>
<evidence type="ECO:0000313" key="2">
    <source>
        <dbReference type="Proteomes" id="UP000015106"/>
    </source>
</evidence>
<sequence>MWFLRLRPFALSWKSFELVSPTLIQVNLDHCRILILSIAAKPNNFFFSRYLKSLSSSVSILSSWARSRWKISSVATLYSSLDLLDAFLFHFFSALAVLDNLV</sequence>